<reference evidence="1 2" key="1">
    <citation type="submission" date="2019-04" db="EMBL/GenBank/DDBJ databases">
        <title>Phreatobacter aquaticus sp. nov.</title>
        <authorList>
            <person name="Choi A."/>
        </authorList>
    </citation>
    <scope>NUCLEOTIDE SEQUENCE [LARGE SCALE GENOMIC DNA]</scope>
    <source>
        <strain evidence="1 2">KCTC 52518</strain>
    </source>
</reference>
<evidence type="ECO:0000313" key="1">
    <source>
        <dbReference type="EMBL" id="QCI63601.1"/>
    </source>
</evidence>
<dbReference type="Proteomes" id="UP000298781">
    <property type="component" value="Chromosome"/>
</dbReference>
<protein>
    <submittedName>
        <fullName evidence="1">Uncharacterized protein</fullName>
    </submittedName>
</protein>
<name>A0A4D7AV48_9HYPH</name>
<gene>
    <name evidence="1" type="ORF">E8M01_04710</name>
</gene>
<dbReference type="AlphaFoldDB" id="A0A4D7AV48"/>
<proteinExistence type="predicted"/>
<dbReference type="EMBL" id="CP039690">
    <property type="protein sequence ID" value="QCI63601.1"/>
    <property type="molecule type" value="Genomic_DNA"/>
</dbReference>
<keyword evidence="2" id="KW-1185">Reference proteome</keyword>
<dbReference type="OrthoDB" id="7959497at2"/>
<sequence>MIAGVGTVLAVIAYRLMGAQGPSGPVKLGAIDPQGGKVVSALAADGQLTVTYDQSGVPVIVIYDLKSLKEVHRITVGGPQVPRP</sequence>
<evidence type="ECO:0000313" key="2">
    <source>
        <dbReference type="Proteomes" id="UP000298781"/>
    </source>
</evidence>
<accession>A0A4D7AV48</accession>
<organism evidence="1 2">
    <name type="scientific">Phreatobacter stygius</name>
    <dbReference type="NCBI Taxonomy" id="1940610"/>
    <lineage>
        <taxon>Bacteria</taxon>
        <taxon>Pseudomonadati</taxon>
        <taxon>Pseudomonadota</taxon>
        <taxon>Alphaproteobacteria</taxon>
        <taxon>Hyphomicrobiales</taxon>
        <taxon>Phreatobacteraceae</taxon>
        <taxon>Phreatobacter</taxon>
    </lineage>
</organism>
<dbReference type="KEGG" id="pstg:E8M01_04710"/>